<proteinExistence type="predicted"/>
<keyword evidence="3" id="KW-1185">Reference proteome</keyword>
<feature type="non-terminal residue" evidence="2">
    <location>
        <position position="1"/>
    </location>
</feature>
<organism evidence="2 3">
    <name type="scientific">Prorocentrum cordatum</name>
    <dbReference type="NCBI Taxonomy" id="2364126"/>
    <lineage>
        <taxon>Eukaryota</taxon>
        <taxon>Sar</taxon>
        <taxon>Alveolata</taxon>
        <taxon>Dinophyceae</taxon>
        <taxon>Prorocentrales</taxon>
        <taxon>Prorocentraceae</taxon>
        <taxon>Prorocentrum</taxon>
    </lineage>
</organism>
<dbReference type="Proteomes" id="UP001189429">
    <property type="component" value="Unassembled WGS sequence"/>
</dbReference>
<reference evidence="2" key="1">
    <citation type="submission" date="2023-10" db="EMBL/GenBank/DDBJ databases">
        <authorList>
            <person name="Chen Y."/>
            <person name="Shah S."/>
            <person name="Dougan E. K."/>
            <person name="Thang M."/>
            <person name="Chan C."/>
        </authorList>
    </citation>
    <scope>NUCLEOTIDE SEQUENCE [LARGE SCALE GENOMIC DNA]</scope>
</reference>
<dbReference type="EMBL" id="CAUYUJ010018666">
    <property type="protein sequence ID" value="CAK0885401.1"/>
    <property type="molecule type" value="Genomic_DNA"/>
</dbReference>
<feature type="compositionally biased region" description="Basic and acidic residues" evidence="1">
    <location>
        <begin position="102"/>
        <end position="111"/>
    </location>
</feature>
<gene>
    <name evidence="2" type="ORF">PCOR1329_LOCUS67027</name>
</gene>
<sequence length="123" mass="14075">VTFKMIDKSRSEEARGEFVRWALQERCMSVEELLEYPGLIEEGEEATMQLNPKLSGEDSLVFEEKVSLRRRRWLEGEDGGFGGSRKAFVKEHASGKQRHKRTEINKSLAKESKKRSKGGPSVF</sequence>
<evidence type="ECO:0000313" key="3">
    <source>
        <dbReference type="Proteomes" id="UP001189429"/>
    </source>
</evidence>
<feature type="region of interest" description="Disordered" evidence="1">
    <location>
        <begin position="75"/>
        <end position="123"/>
    </location>
</feature>
<evidence type="ECO:0000256" key="1">
    <source>
        <dbReference type="SAM" id="MobiDB-lite"/>
    </source>
</evidence>
<accession>A0ABN9WK60</accession>
<evidence type="ECO:0008006" key="4">
    <source>
        <dbReference type="Google" id="ProtNLM"/>
    </source>
</evidence>
<comment type="caution">
    <text evidence="2">The sequence shown here is derived from an EMBL/GenBank/DDBJ whole genome shotgun (WGS) entry which is preliminary data.</text>
</comment>
<name>A0ABN9WK60_9DINO</name>
<evidence type="ECO:0000313" key="2">
    <source>
        <dbReference type="EMBL" id="CAK0885401.1"/>
    </source>
</evidence>
<protein>
    <recommendedName>
        <fullName evidence="4">RNA helicase</fullName>
    </recommendedName>
</protein>